<accession>A0A179BNQ1</accession>
<proteinExistence type="predicted"/>
<dbReference type="EMBL" id="LVXZ01000013">
    <property type="protein sequence ID" value="OAP93272.1"/>
    <property type="molecule type" value="Genomic_DNA"/>
</dbReference>
<gene>
    <name evidence="1" type="ORF">A4H96_01560</name>
</gene>
<sequence length="64" mass="7136">MLEKNKSLMDALEEAVAHLGKQESNESQSLAKKLAAFRRGPLPFDGVEVDLTHHYPQFVNGNLD</sequence>
<organism evidence="1 2">
    <name type="scientific">Acidithiobacillus ferrooxidans</name>
    <name type="common">Thiobacillus ferrooxidans</name>
    <dbReference type="NCBI Taxonomy" id="920"/>
    <lineage>
        <taxon>Bacteria</taxon>
        <taxon>Pseudomonadati</taxon>
        <taxon>Pseudomonadota</taxon>
        <taxon>Acidithiobacillia</taxon>
        <taxon>Acidithiobacillales</taxon>
        <taxon>Acidithiobacillaceae</taxon>
        <taxon>Acidithiobacillus</taxon>
    </lineage>
</organism>
<evidence type="ECO:0000313" key="2">
    <source>
        <dbReference type="Proteomes" id="UP000078302"/>
    </source>
</evidence>
<evidence type="ECO:0000313" key="1">
    <source>
        <dbReference type="EMBL" id="OAP93272.1"/>
    </source>
</evidence>
<comment type="caution">
    <text evidence="1">The sequence shown here is derived from an EMBL/GenBank/DDBJ whole genome shotgun (WGS) entry which is preliminary data.</text>
</comment>
<dbReference type="Proteomes" id="UP000078302">
    <property type="component" value="Unassembled WGS sequence"/>
</dbReference>
<dbReference type="RefSeq" id="WP_064217961.1">
    <property type="nucleotide sequence ID" value="NZ_LVXZ01000013.1"/>
</dbReference>
<dbReference type="AlphaFoldDB" id="A0A179BNQ1"/>
<keyword evidence="2" id="KW-1185">Reference proteome</keyword>
<reference evidence="1 2" key="1">
    <citation type="submission" date="2016-04" db="EMBL/GenBank/DDBJ databases">
        <title>Acidithiobacillus ferrooxidans genome sequencing and assembly.</title>
        <authorList>
            <person name="Zhou Z."/>
        </authorList>
    </citation>
    <scope>NUCLEOTIDE SEQUENCE [LARGE SCALE GENOMIC DNA]</scope>
    <source>
        <strain evidence="1 2">BY0502</strain>
    </source>
</reference>
<protein>
    <submittedName>
        <fullName evidence="1">Uncharacterized protein</fullName>
    </submittedName>
</protein>
<name>A0A179BNQ1_ACIFR</name>